<dbReference type="Pfam" id="PF26345">
    <property type="entry name" value="ScoMcrA_N"/>
    <property type="match status" value="1"/>
</dbReference>
<accession>A0ABT3J853</accession>
<keyword evidence="3" id="KW-1185">Reference proteome</keyword>
<name>A0ABT3J853_9RHOB</name>
<reference evidence="2 3" key="1">
    <citation type="submission" date="2022-10" db="EMBL/GenBank/DDBJ databases">
        <title>Defluviimonas sp. CAU 1641 isolated from mud.</title>
        <authorList>
            <person name="Kim W."/>
        </authorList>
    </citation>
    <scope>NUCLEOTIDE SEQUENCE [LARGE SCALE GENOMIC DNA]</scope>
    <source>
        <strain evidence="2 3">CAU 1641</strain>
    </source>
</reference>
<feature type="domain" description="AAA+ ATPase" evidence="1">
    <location>
        <begin position="416"/>
        <end position="804"/>
    </location>
</feature>
<evidence type="ECO:0000313" key="3">
    <source>
        <dbReference type="Proteomes" id="UP001207582"/>
    </source>
</evidence>
<dbReference type="InterPro" id="IPR011704">
    <property type="entry name" value="ATPase_dyneun-rel_AAA"/>
</dbReference>
<dbReference type="InterPro" id="IPR052934">
    <property type="entry name" value="Methyl-DNA_Rec/Restrict_Enz"/>
</dbReference>
<protein>
    <submittedName>
        <fullName evidence="2">AAA family ATPase</fullName>
    </submittedName>
</protein>
<evidence type="ECO:0000313" key="2">
    <source>
        <dbReference type="EMBL" id="MCW3783873.1"/>
    </source>
</evidence>
<dbReference type="PANTHER" id="PTHR37291:SF1">
    <property type="entry name" value="TYPE IV METHYL-DIRECTED RESTRICTION ENZYME ECOKMCRB SUBUNIT"/>
    <property type="match status" value="1"/>
</dbReference>
<organism evidence="2 3">
    <name type="scientific">Defluviimonas salinarum</name>
    <dbReference type="NCBI Taxonomy" id="2992147"/>
    <lineage>
        <taxon>Bacteria</taxon>
        <taxon>Pseudomonadati</taxon>
        <taxon>Pseudomonadota</taxon>
        <taxon>Alphaproteobacteria</taxon>
        <taxon>Rhodobacterales</taxon>
        <taxon>Paracoccaceae</taxon>
        <taxon>Albidovulum</taxon>
    </lineage>
</organism>
<dbReference type="Pfam" id="PF07728">
    <property type="entry name" value="AAA_5"/>
    <property type="match status" value="1"/>
</dbReference>
<evidence type="ECO:0000259" key="1">
    <source>
        <dbReference type="SMART" id="SM00382"/>
    </source>
</evidence>
<dbReference type="SMART" id="SM00382">
    <property type="entry name" value="AAA"/>
    <property type="match status" value="1"/>
</dbReference>
<dbReference type="InterPro" id="IPR003593">
    <property type="entry name" value="AAA+_ATPase"/>
</dbReference>
<gene>
    <name evidence="2" type="ORF">OM960_20265</name>
</gene>
<proteinExistence type="predicted"/>
<dbReference type="PANTHER" id="PTHR37291">
    <property type="entry name" value="5-METHYLCYTOSINE-SPECIFIC RESTRICTION ENZYME B"/>
    <property type="match status" value="1"/>
</dbReference>
<dbReference type="Proteomes" id="UP001207582">
    <property type="component" value="Unassembled WGS sequence"/>
</dbReference>
<dbReference type="SUPFAM" id="SSF52540">
    <property type="entry name" value="P-loop containing nucleoside triphosphate hydrolases"/>
    <property type="match status" value="1"/>
</dbReference>
<dbReference type="InterPro" id="IPR027417">
    <property type="entry name" value="P-loop_NTPase"/>
</dbReference>
<dbReference type="Gene3D" id="3.40.50.300">
    <property type="entry name" value="P-loop containing nucleotide triphosphate hydrolases"/>
    <property type="match status" value="1"/>
</dbReference>
<dbReference type="InterPro" id="IPR058807">
    <property type="entry name" value="ScoMcrA_N"/>
</dbReference>
<dbReference type="EMBL" id="JAPDOG010000026">
    <property type="protein sequence ID" value="MCW3783873.1"/>
    <property type="molecule type" value="Genomic_DNA"/>
</dbReference>
<dbReference type="RefSeq" id="WP_264773250.1">
    <property type="nucleotide sequence ID" value="NZ_JAPDOG010000026.1"/>
</dbReference>
<comment type="caution">
    <text evidence="2">The sequence shown here is derived from an EMBL/GenBank/DDBJ whole genome shotgun (WGS) entry which is preliminary data.</text>
</comment>
<sequence length="932" mass="104589">MIDNDDWMVIRKERALAYGKELSSTEFLVRAGSTTMREGSPKEKRNRPERDRLVALGVLVPDANPALFRFAKDHVFSSKSTAAGVVIDGNSNGSHWKKDGSDGAMAASSETQQASLDLLTRKEIDAAMRDCDRLGLHGFLTRRGFVRPQVWVKGSVGEQTYPAKATVAGALAHLPNGRTLSAKGFFNGFGETQAFSTLERLGYEVVRREEGLDPKVIGRDAIEAAMDAYDAYRSSGAHADVFEAFGEPRDYWVRSTKLRPNQVYPSKPLHFWANGNKGSSGGWGGPAYSAAALHNSGFIIVDQDNKPVAPPDKDYLIKGADRARLVALNYFISPARERGDAQVAVRVGDVSENLFPNHHYRDVWQALRGKAFQDLANVTEPTQTGVDESSATILTYQLTPSRGQPSMTPDYSAQTPAINLILYGPPGTGKTYRTAWEAVRLCLGSEAAAFLQGDEQRDALMAEYRRLVSEGRIEFVTFHQSMSYEEFVEGLRPSTGDEASEVAAEMDVSNGFRLKPHDGVFKRVSERARLDRSDNGTTERLDRSARVFKVALGRRQVEDDRIRFGLDHGLIHIGWGGDIDWSDERFDDFNGIFSEWRSKRDPEATGNDGNIVMTFSFRADMQVGDYVVVSDGRDRIQAFGRVAGEYFYDPDASFHPHRRMVEWMWRDDAGVERDRFYPNGFRRHSVYKLNQGLVDWDALEAIVFGDEAPRASQSARNHVLIIDEINRANISKVFGELITLLEPDKRLGLQNEIRLMLPYSKRPFGVPANLHIIGTMNTADRSIALLDTALRRRFTFRELMPEPGALSADVEGINLQKFLRTINERIEYLFDREHQVGHAYFTGCDTRAKIAAVMRYKVIPLLAEYFYEDWSKVAAVLGDAAQNNPRFLVREVITAPTGLDNDTFSGARYRWRVRPEVQGDRNGGFDFTEFEV</sequence>